<reference evidence="4 7" key="3">
    <citation type="submission" date="2023-07" db="EMBL/GenBank/DDBJ databases">
        <title>Genome content predicts the carbon catabolic preferences of heterotrophic bacteria.</title>
        <authorList>
            <person name="Gralka M."/>
        </authorList>
    </citation>
    <scope>NUCLEOTIDE SEQUENCE [LARGE SCALE GENOMIC DNA]</scope>
    <source>
        <strain evidence="4 7">4G03</strain>
    </source>
</reference>
<dbReference type="Pfam" id="PF04773">
    <property type="entry name" value="FecR"/>
    <property type="match status" value="1"/>
</dbReference>
<dbReference type="PIRSF" id="PIRSF018266">
    <property type="entry name" value="FecR"/>
    <property type="match status" value="1"/>
</dbReference>
<dbReference type="GO" id="GO:0016989">
    <property type="term" value="F:sigma factor antagonist activity"/>
    <property type="evidence" value="ECO:0007669"/>
    <property type="project" value="TreeGrafter"/>
</dbReference>
<dbReference type="Proteomes" id="UP001242342">
    <property type="component" value="Unassembled WGS sequence"/>
</dbReference>
<keyword evidence="1" id="KW-0812">Transmembrane</keyword>
<name>A0A2G1BWK3_9FLAO</name>
<organism evidence="5 6">
    <name type="scientific">Tenacibaculum discolor</name>
    <dbReference type="NCBI Taxonomy" id="361581"/>
    <lineage>
        <taxon>Bacteria</taxon>
        <taxon>Pseudomonadati</taxon>
        <taxon>Bacteroidota</taxon>
        <taxon>Flavobacteriia</taxon>
        <taxon>Flavobacteriales</taxon>
        <taxon>Flavobacteriaceae</taxon>
        <taxon>Tenacibaculum</taxon>
    </lineage>
</organism>
<dbReference type="EMBL" id="JAUYVU010000002">
    <property type="protein sequence ID" value="MDP2540452.1"/>
    <property type="molecule type" value="Genomic_DNA"/>
</dbReference>
<dbReference type="InterPro" id="IPR006860">
    <property type="entry name" value="FecR"/>
</dbReference>
<feature type="domain" description="FecR protein" evidence="2">
    <location>
        <begin position="103"/>
        <end position="194"/>
    </location>
</feature>
<dbReference type="PANTHER" id="PTHR30273:SF2">
    <property type="entry name" value="PROTEIN FECR"/>
    <property type="match status" value="1"/>
</dbReference>
<dbReference type="PANTHER" id="PTHR30273">
    <property type="entry name" value="PERIPLASMIC SIGNAL SENSOR AND SIGMA FACTOR ACTIVATOR FECR-RELATED"/>
    <property type="match status" value="1"/>
</dbReference>
<protein>
    <submittedName>
        <fullName evidence="5">Anti-sigma factor</fullName>
    </submittedName>
    <submittedName>
        <fullName evidence="4">FecR family protein</fullName>
    </submittedName>
</protein>
<keyword evidence="1" id="KW-0472">Membrane</keyword>
<evidence type="ECO:0000259" key="3">
    <source>
        <dbReference type="Pfam" id="PF16344"/>
    </source>
</evidence>
<gene>
    <name evidence="5" type="ORF">CSC81_02680</name>
    <name evidence="4" type="ORF">Q8W23_03080</name>
</gene>
<reference evidence="5" key="2">
    <citation type="submission" date="2017-10" db="EMBL/GenBank/DDBJ databases">
        <authorList>
            <person name="Enke T.N."/>
            <person name="Cordero O.X."/>
        </authorList>
    </citation>
    <scope>NUCLEOTIDE SEQUENCE</scope>
    <source>
        <strain evidence="5">4G03</strain>
    </source>
</reference>
<evidence type="ECO:0000256" key="1">
    <source>
        <dbReference type="SAM" id="Phobius"/>
    </source>
</evidence>
<accession>A0A2G1BWK3</accession>
<dbReference type="RefSeq" id="WP_099214235.1">
    <property type="nucleotide sequence ID" value="NZ_JAUYVU010000002.1"/>
</dbReference>
<feature type="transmembrane region" description="Helical" evidence="1">
    <location>
        <begin position="79"/>
        <end position="97"/>
    </location>
</feature>
<evidence type="ECO:0000313" key="6">
    <source>
        <dbReference type="Proteomes" id="UP000222163"/>
    </source>
</evidence>
<evidence type="ECO:0000313" key="7">
    <source>
        <dbReference type="Proteomes" id="UP001242342"/>
    </source>
</evidence>
<proteinExistence type="predicted"/>
<dbReference type="Pfam" id="PF16344">
    <property type="entry name" value="FecR_C"/>
    <property type="match status" value="1"/>
</dbReference>
<evidence type="ECO:0000313" key="5">
    <source>
        <dbReference type="EMBL" id="PHN98413.1"/>
    </source>
</evidence>
<dbReference type="Gene3D" id="3.55.50.30">
    <property type="match status" value="1"/>
</dbReference>
<dbReference type="AlphaFoldDB" id="A0A2G1BWK3"/>
<keyword evidence="1" id="KW-1133">Transmembrane helix</keyword>
<dbReference type="EMBL" id="PDUU01000003">
    <property type="protein sequence ID" value="PHN98413.1"/>
    <property type="molecule type" value="Genomic_DNA"/>
</dbReference>
<feature type="domain" description="Protein FecR C-terminal" evidence="3">
    <location>
        <begin position="236"/>
        <end position="301"/>
    </location>
</feature>
<dbReference type="Gene3D" id="2.60.120.1440">
    <property type="match status" value="1"/>
</dbReference>
<dbReference type="InterPro" id="IPR012373">
    <property type="entry name" value="Ferrdict_sens_TM"/>
</dbReference>
<dbReference type="Proteomes" id="UP000222163">
    <property type="component" value="Unassembled WGS sequence"/>
</dbReference>
<evidence type="ECO:0000313" key="4">
    <source>
        <dbReference type="EMBL" id="MDP2540452.1"/>
    </source>
</evidence>
<sequence length="306" mass="35055">MKINYKDETFLARWIANELSAEELKEFQQTEVYHQFKAIDDASQLLKAPSYNKENAFNKIQTNLEPTKTNKKVVKLIPTWMYGAVASIALLISFLYFNNNTTDFSTGYGEQLTITLPDNSKAHLSPKSEITYKKQNWEDKRELSLKGKAYFEVEKGKSFTVKSNEGNVTVLGTKFTVNTSENYFEVKCYEGKVKVTSKNKEEVILTKGKAFRNYSNSSEKWEFVDTTPSWVEGESSFNNTPLHQVIKALENQFKLKFDASRIDTSQRFTGTFTHEDVNIALQTVFAPMKISYKLAENSSVILTYSK</sequence>
<reference evidence="5 6" key="1">
    <citation type="journal article" date="2016" name="Nat. Commun.">
        <title>Microbial interactions lead to rapid micro-scale successions on model marine particles.</title>
        <authorList>
            <person name="Datta M.S."/>
            <person name="Sliwerska E."/>
            <person name="Gore J."/>
            <person name="Polz M.F."/>
            <person name="Cordero O.X."/>
        </authorList>
    </citation>
    <scope>NUCLEOTIDE SEQUENCE [LARGE SCALE GENOMIC DNA]</scope>
    <source>
        <strain evidence="5 6">4G03</strain>
    </source>
</reference>
<comment type="caution">
    <text evidence="5">The sequence shown here is derived from an EMBL/GenBank/DDBJ whole genome shotgun (WGS) entry which is preliminary data.</text>
</comment>
<keyword evidence="7" id="KW-1185">Reference proteome</keyword>
<evidence type="ECO:0000259" key="2">
    <source>
        <dbReference type="Pfam" id="PF04773"/>
    </source>
</evidence>
<dbReference type="InterPro" id="IPR032508">
    <property type="entry name" value="FecR_C"/>
</dbReference>